<reference evidence="14 15" key="1">
    <citation type="journal article" date="2022" name="Nat. Ecol. Evol.">
        <title>A masculinizing supergene underlies an exaggerated male reproductive morph in a spider.</title>
        <authorList>
            <person name="Hendrickx F."/>
            <person name="De Corte Z."/>
            <person name="Sonet G."/>
            <person name="Van Belleghem S.M."/>
            <person name="Kostlbacher S."/>
            <person name="Vangestel C."/>
        </authorList>
    </citation>
    <scope>NUCLEOTIDE SEQUENCE [LARGE SCALE GENOMIC DNA]</scope>
    <source>
        <strain evidence="14">W744_W776</strain>
    </source>
</reference>
<keyword evidence="9 13" id="KW-0472">Membrane</keyword>
<evidence type="ECO:0000256" key="10">
    <source>
        <dbReference type="ARBA" id="ARBA00023201"/>
    </source>
</evidence>
<dbReference type="GO" id="GO:0005886">
    <property type="term" value="C:plasma membrane"/>
    <property type="evidence" value="ECO:0007669"/>
    <property type="project" value="TreeGrafter"/>
</dbReference>
<evidence type="ECO:0000256" key="4">
    <source>
        <dbReference type="ARBA" id="ARBA00022461"/>
    </source>
</evidence>
<keyword evidence="8 12" id="KW-0406">Ion transport</keyword>
<comment type="caution">
    <text evidence="14">The sequence shown here is derived from an EMBL/GenBank/DDBJ whole genome shotgun (WGS) entry which is preliminary data.</text>
</comment>
<evidence type="ECO:0000313" key="14">
    <source>
        <dbReference type="EMBL" id="KAG8180217.1"/>
    </source>
</evidence>
<proteinExistence type="inferred from homology"/>
<organism evidence="14 15">
    <name type="scientific">Oedothorax gibbosus</name>
    <dbReference type="NCBI Taxonomy" id="931172"/>
    <lineage>
        <taxon>Eukaryota</taxon>
        <taxon>Metazoa</taxon>
        <taxon>Ecdysozoa</taxon>
        <taxon>Arthropoda</taxon>
        <taxon>Chelicerata</taxon>
        <taxon>Arachnida</taxon>
        <taxon>Araneae</taxon>
        <taxon>Araneomorphae</taxon>
        <taxon>Entelegynae</taxon>
        <taxon>Araneoidea</taxon>
        <taxon>Linyphiidae</taxon>
        <taxon>Erigoninae</taxon>
        <taxon>Oedothorax</taxon>
    </lineage>
</organism>
<keyword evidence="5 12" id="KW-0812">Transmembrane</keyword>
<protein>
    <submittedName>
        <fullName evidence="14">Uncharacterized protein</fullName>
    </submittedName>
</protein>
<sequence>MSEESDKTDNSRVLMSKKIIAWKLFQFVVFIVCVTGFTLQAKNFFTHFFTYPTIISTEVRNIEELERPAYTFCYTSQFKRTKYCKAYPDHCMTPENMTEFCKEKWYYCRRDTDKENFKIPKPEYLNYENYVRRNNTKELCQDVPPIVNETNGIQVHYIQTRSKFGKSRFLVYPCFSKHLRLEGHSPASVANLKKRTSVSMEYLTIDAGQDEMFDSSARPGILFALHSPYEPVNPYLKGALMKPGRSYQVHIQLKEENRLKYPYKTDCMNYLEIWEANNRTGPRSKEMCIQHCQIEYSMWCRKCEWGIFMYKDVEKMCEMDKGTEKCHIMNGTQKERYAERQRCIDSCKTECVKRTYSFSVEERTNIPTVDDKEGKDYIDVDVFLDEPEIFVYSHKPQYMDVEAFSYIGGFMGCWLGISIWAFAHNIGNVLSSVVAYVKKGCRRKTEESSPSALSI</sequence>
<evidence type="ECO:0000256" key="6">
    <source>
        <dbReference type="ARBA" id="ARBA00022989"/>
    </source>
</evidence>
<gene>
    <name evidence="14" type="ORF">JTE90_016494</name>
</gene>
<evidence type="ECO:0000256" key="13">
    <source>
        <dbReference type="SAM" id="Phobius"/>
    </source>
</evidence>
<keyword evidence="4 12" id="KW-0894">Sodium channel</keyword>
<evidence type="ECO:0000256" key="9">
    <source>
        <dbReference type="ARBA" id="ARBA00023136"/>
    </source>
</evidence>
<keyword evidence="10 12" id="KW-0739">Sodium transport</keyword>
<dbReference type="PANTHER" id="PTHR11690">
    <property type="entry name" value="AMILORIDE-SENSITIVE SODIUM CHANNEL-RELATED"/>
    <property type="match status" value="1"/>
</dbReference>
<dbReference type="Gene3D" id="1.10.287.770">
    <property type="entry name" value="YojJ-like"/>
    <property type="match status" value="1"/>
</dbReference>
<dbReference type="EMBL" id="JAFNEN010000575">
    <property type="protein sequence ID" value="KAG8180217.1"/>
    <property type="molecule type" value="Genomic_DNA"/>
</dbReference>
<evidence type="ECO:0000256" key="1">
    <source>
        <dbReference type="ARBA" id="ARBA00004141"/>
    </source>
</evidence>
<dbReference type="AlphaFoldDB" id="A0AAV6U7B0"/>
<evidence type="ECO:0000256" key="8">
    <source>
        <dbReference type="ARBA" id="ARBA00023065"/>
    </source>
</evidence>
<name>A0AAV6U7B0_9ARAC</name>
<evidence type="ECO:0000313" key="15">
    <source>
        <dbReference type="Proteomes" id="UP000827092"/>
    </source>
</evidence>
<keyword evidence="7" id="KW-0915">Sodium</keyword>
<feature type="transmembrane region" description="Helical" evidence="13">
    <location>
        <begin position="20"/>
        <end position="39"/>
    </location>
</feature>
<dbReference type="InterPro" id="IPR001873">
    <property type="entry name" value="ENaC"/>
</dbReference>
<evidence type="ECO:0000256" key="2">
    <source>
        <dbReference type="ARBA" id="ARBA00007193"/>
    </source>
</evidence>
<dbReference type="Proteomes" id="UP000827092">
    <property type="component" value="Unassembled WGS sequence"/>
</dbReference>
<keyword evidence="15" id="KW-1185">Reference proteome</keyword>
<evidence type="ECO:0000256" key="3">
    <source>
        <dbReference type="ARBA" id="ARBA00022448"/>
    </source>
</evidence>
<dbReference type="GO" id="GO:0015280">
    <property type="term" value="F:ligand-gated sodium channel activity"/>
    <property type="evidence" value="ECO:0007669"/>
    <property type="project" value="TreeGrafter"/>
</dbReference>
<accession>A0AAV6U7B0</accession>
<evidence type="ECO:0000256" key="5">
    <source>
        <dbReference type="ARBA" id="ARBA00022692"/>
    </source>
</evidence>
<evidence type="ECO:0000256" key="11">
    <source>
        <dbReference type="ARBA" id="ARBA00023303"/>
    </source>
</evidence>
<keyword evidence="11 12" id="KW-0407">Ion channel</keyword>
<keyword evidence="3 12" id="KW-0813">Transport</keyword>
<comment type="subcellular location">
    <subcellularLocation>
        <location evidence="1">Membrane</location>
        <topology evidence="1">Multi-pass membrane protein</topology>
    </subcellularLocation>
</comment>
<evidence type="ECO:0000256" key="12">
    <source>
        <dbReference type="RuleBase" id="RU000679"/>
    </source>
</evidence>
<dbReference type="Pfam" id="PF00858">
    <property type="entry name" value="ASC"/>
    <property type="match status" value="1"/>
</dbReference>
<comment type="similarity">
    <text evidence="2 12">Belongs to the amiloride-sensitive sodium channel (TC 1.A.6) family.</text>
</comment>
<evidence type="ECO:0000256" key="7">
    <source>
        <dbReference type="ARBA" id="ARBA00023053"/>
    </source>
</evidence>
<keyword evidence="6 13" id="KW-1133">Transmembrane helix</keyword>